<dbReference type="AlphaFoldDB" id="A0A1I2BUP5"/>
<organism evidence="1 2">
    <name type="scientific">Thermoflexibacter ruber</name>
    <dbReference type="NCBI Taxonomy" id="1003"/>
    <lineage>
        <taxon>Bacteria</taxon>
        <taxon>Pseudomonadati</taxon>
        <taxon>Bacteroidota</taxon>
        <taxon>Cytophagia</taxon>
        <taxon>Cytophagales</taxon>
        <taxon>Thermoflexibacteraceae</taxon>
        <taxon>Thermoflexibacter</taxon>
    </lineage>
</organism>
<dbReference type="EMBL" id="FONY01000003">
    <property type="protein sequence ID" value="SFE59777.1"/>
    <property type="molecule type" value="Genomic_DNA"/>
</dbReference>
<name>A0A1I2BUP5_9BACT</name>
<sequence>MKTCKLIILVSFLIFSHLTFSQTIFKVLASRGQVMLGSEKLKVGTQLSANQNIEIGSDAYLCLATLPEHKIVELTAKDKGKHNTKDILAKVPANQNWQKTYVGFVVNELTKQDNSGITAKNRFQHMNKTGAVKRGGVAKSFIEDIRRDMGNKVPQVYGDKILLIWYLGDKPNEVELAKSVRKYKIEIMSSSDETVFFEQIVEGKESSELLIDLAKVKNNGDNDLVYKITALDEKGKKVDTTNIDTFPIKLMSESEKKTYAKDLAKFSNQSVLSLLEKAQYFENKGLYIDAMVAYKEAEELMK</sequence>
<accession>A0A1I2BUP5</accession>
<keyword evidence="2" id="KW-1185">Reference proteome</keyword>
<dbReference type="Proteomes" id="UP000199513">
    <property type="component" value="Unassembled WGS sequence"/>
</dbReference>
<reference evidence="1 2" key="1">
    <citation type="submission" date="2016-10" db="EMBL/GenBank/DDBJ databases">
        <authorList>
            <person name="de Groot N.N."/>
        </authorList>
    </citation>
    <scope>NUCLEOTIDE SEQUENCE [LARGE SCALE GENOMIC DNA]</scope>
    <source>
        <strain>GEY</strain>
        <strain evidence="2">DSM 9560</strain>
    </source>
</reference>
<gene>
    <name evidence="1" type="ORF">SAMN04488541_1003161</name>
</gene>
<protein>
    <submittedName>
        <fullName evidence="1">Uncharacterized protein</fullName>
    </submittedName>
</protein>
<evidence type="ECO:0000313" key="1">
    <source>
        <dbReference type="EMBL" id="SFE59777.1"/>
    </source>
</evidence>
<evidence type="ECO:0000313" key="2">
    <source>
        <dbReference type="Proteomes" id="UP000199513"/>
    </source>
</evidence>
<proteinExistence type="predicted"/>
<dbReference type="STRING" id="1003.SAMN04488541_1003161"/>